<organism evidence="1">
    <name type="scientific">Pyramimonas orientalis virus</name>
    <name type="common">PoV01</name>
    <dbReference type="NCBI Taxonomy" id="455367"/>
    <lineage>
        <taxon>Viruses</taxon>
        <taxon>Varidnaviria</taxon>
        <taxon>Bamfordvirae</taxon>
        <taxon>Nucleocytoviricota</taxon>
        <taxon>Megaviricetes</taxon>
        <taxon>Imitervirales</taxon>
        <taxon>Allomimiviridae</taxon>
        <taxon>Heliosvirus</taxon>
        <taxon>Heliosvirus raunefjordenense</taxon>
    </lineage>
</organism>
<gene>
    <name evidence="1" type="ORF">HWQ62_00488</name>
</gene>
<reference evidence="1" key="1">
    <citation type="submission" date="2020-06" db="EMBL/GenBank/DDBJ databases">
        <title>Lateral gene transfer of anion-conducting channel rhodopsins between green algae and giant viruses.</title>
        <authorList>
            <person name="Rozenberg A."/>
            <person name="Oppermann J."/>
            <person name="Wietek J."/>
            <person name="Fernandez Lahore R.G."/>
            <person name="Sandaa R.-A."/>
            <person name="Bratbak G."/>
            <person name="Hegemann P."/>
            <person name="Beja O."/>
        </authorList>
    </citation>
    <scope>NUCLEOTIDE SEQUENCE</scope>
    <source>
        <strain evidence="1">01B</strain>
    </source>
</reference>
<name>A0A7L9AY41_POV01</name>
<sequence length="188" mass="22546">MDHEITFENMFSLYSKYLTDKYSHTWGLVNDDIKDESDEFKAGTLRYLKEHHCKWIVKTLYDRCQSAKLSGLNKIDEKTYITNYDKYINPVNGNTVFPFALYELFNISYKFNDEYYINYTIQLYNIDEIGQFLMILGIIKHEYGVESEKYRDRGLVEPIYKNFMIRAMLVDNIIGELYSLVEDELYHF</sequence>
<evidence type="ECO:0000313" key="1">
    <source>
        <dbReference type="EMBL" id="QOI90619.1"/>
    </source>
</evidence>
<organismHost>
    <name type="scientific">Pyramimonas plurioculata</name>
    <dbReference type="NCBI Taxonomy" id="36893"/>
</organismHost>
<accession>A0A7L9AY41</accession>
<dbReference type="EMBL" id="MT663542">
    <property type="protein sequence ID" value="QOI90619.1"/>
    <property type="molecule type" value="Genomic_DNA"/>
</dbReference>
<protein>
    <submittedName>
        <fullName evidence="1">Uncharacterized protein</fullName>
    </submittedName>
</protein>
<proteinExistence type="predicted"/>